<proteinExistence type="predicted"/>
<dbReference type="Gene3D" id="3.30.1840.10">
    <property type="entry name" value="Polyphosphate kinase middle domain"/>
    <property type="match status" value="1"/>
</dbReference>
<dbReference type="GO" id="GO:0016301">
    <property type="term" value="F:kinase activity"/>
    <property type="evidence" value="ECO:0007669"/>
    <property type="project" value="UniProtKB-KW"/>
</dbReference>
<comment type="caution">
    <text evidence="2">The sequence shown here is derived from an EMBL/GenBank/DDBJ whole genome shotgun (WGS) entry which is preliminary data.</text>
</comment>
<name>A0ABX1DKZ0_9FLAO</name>
<evidence type="ECO:0000313" key="3">
    <source>
        <dbReference type="Proteomes" id="UP000760545"/>
    </source>
</evidence>
<sequence>LENNQLYFMVTFAYEDNFAVVNIPTEECGRFITFSMEEEQYKITFLDDLLKVNIPQLFPEKEIDGIFEIKLSRDAELYIDDEIDGLLAEKIYDSL</sequence>
<accession>A0ABX1DKZ0</accession>
<evidence type="ECO:0000313" key="2">
    <source>
        <dbReference type="EMBL" id="NJX17613.1"/>
    </source>
</evidence>
<dbReference type="Proteomes" id="UP000760545">
    <property type="component" value="Unassembled WGS sequence"/>
</dbReference>
<keyword evidence="2" id="KW-0808">Transferase</keyword>
<organism evidence="2 3">
    <name type="scientific">Tamlana crocina</name>
    <dbReference type="NCBI Taxonomy" id="393006"/>
    <lineage>
        <taxon>Bacteria</taxon>
        <taxon>Pseudomonadati</taxon>
        <taxon>Bacteroidota</taxon>
        <taxon>Flavobacteriia</taxon>
        <taxon>Flavobacteriales</taxon>
        <taxon>Flavobacteriaceae</taxon>
        <taxon>Tamlana</taxon>
    </lineage>
</organism>
<keyword evidence="3" id="KW-1185">Reference proteome</keyword>
<dbReference type="Pfam" id="PF02503">
    <property type="entry name" value="PP_kinase"/>
    <property type="match status" value="1"/>
</dbReference>
<dbReference type="SUPFAM" id="SSF143724">
    <property type="entry name" value="PHP14-like"/>
    <property type="match status" value="1"/>
</dbReference>
<feature type="domain" description="Polyphosphate kinase middle" evidence="1">
    <location>
        <begin position="1"/>
        <end position="94"/>
    </location>
</feature>
<reference evidence="2 3" key="1">
    <citation type="submission" date="2020-03" db="EMBL/GenBank/DDBJ databases">
        <title>Tamlana sp. nov, isolated from XXX.</title>
        <authorList>
            <person name="Cao W.R."/>
        </authorList>
    </citation>
    <scope>NUCLEOTIDE SEQUENCE [LARGE SCALE GENOMIC DNA]</scope>
    <source>
        <strain evidence="2 3">HST1-43</strain>
    </source>
</reference>
<keyword evidence="2" id="KW-0418">Kinase</keyword>
<dbReference type="EMBL" id="JAAVJS010000855">
    <property type="protein sequence ID" value="NJX17613.1"/>
    <property type="molecule type" value="Genomic_DNA"/>
</dbReference>
<dbReference type="InterPro" id="IPR024953">
    <property type="entry name" value="PP_kinase_middle"/>
</dbReference>
<feature type="non-terminal residue" evidence="2">
    <location>
        <position position="95"/>
    </location>
</feature>
<evidence type="ECO:0000259" key="1">
    <source>
        <dbReference type="Pfam" id="PF02503"/>
    </source>
</evidence>
<dbReference type="InterPro" id="IPR036830">
    <property type="entry name" value="PP_kinase_middle_dom_sf"/>
</dbReference>
<protein>
    <submittedName>
        <fullName evidence="2">Polyphosphate kinase 1</fullName>
    </submittedName>
</protein>
<gene>
    <name evidence="2" type="ORF">HC176_19270</name>
</gene>
<feature type="non-terminal residue" evidence="2">
    <location>
        <position position="1"/>
    </location>
</feature>